<dbReference type="RefSeq" id="XP_001442419.1">
    <property type="nucleotide sequence ID" value="XM_001442382.1"/>
</dbReference>
<sequence length="309" mass="36276">MNNVLKHRLFTSPDYSYQKKDDEDELINPMVDSFFSQKSQNTLKSNSSPPKNIKLILRSDKKTQYIKPQQYQVQRDCLDIKSKQEKKYQQLDCLIPQIKLVQRNEKQRRIECFNGEEVTIDQKIYFNKCHEIRNIYYMTSIGYKLGIEEVEVEKEPQIQNSVSISEKMIKSIRAKKQFQKAKNKITHIKLVSEISKSFSDETKRQKLDREHSDHINQLLNDPSAIVKSEHQLGELIGQTKIVTTYKNQDNYQTYQQPNNIIIRKEKKASIHLSKSLIIHVFCTIGILILIVILAYAKTINGFHQQNEDL</sequence>
<evidence type="ECO:0000256" key="1">
    <source>
        <dbReference type="SAM" id="Phobius"/>
    </source>
</evidence>
<keyword evidence="1" id="KW-0812">Transmembrane</keyword>
<keyword evidence="3" id="KW-1185">Reference proteome</keyword>
<dbReference type="InParanoid" id="A0CW55"/>
<accession>A0CW55</accession>
<evidence type="ECO:0000313" key="3">
    <source>
        <dbReference type="Proteomes" id="UP000000600"/>
    </source>
</evidence>
<dbReference type="Proteomes" id="UP000000600">
    <property type="component" value="Unassembled WGS sequence"/>
</dbReference>
<dbReference type="OrthoDB" id="295486at2759"/>
<feature type="transmembrane region" description="Helical" evidence="1">
    <location>
        <begin position="276"/>
        <end position="296"/>
    </location>
</feature>
<dbReference type="AlphaFoldDB" id="A0CW55"/>
<dbReference type="HOGENOM" id="CLU_901546_0_0_1"/>
<evidence type="ECO:0008006" key="4">
    <source>
        <dbReference type="Google" id="ProtNLM"/>
    </source>
</evidence>
<keyword evidence="1" id="KW-0472">Membrane</keyword>
<keyword evidence="1" id="KW-1133">Transmembrane helix</keyword>
<protein>
    <recommendedName>
        <fullName evidence="4">Transmembrane protein</fullName>
    </recommendedName>
</protein>
<gene>
    <name evidence="2" type="ORF">GSPATT00001224001</name>
</gene>
<dbReference type="OMA" id="NKCHEIR"/>
<proteinExistence type="predicted"/>
<organism evidence="2 3">
    <name type="scientific">Paramecium tetraurelia</name>
    <dbReference type="NCBI Taxonomy" id="5888"/>
    <lineage>
        <taxon>Eukaryota</taxon>
        <taxon>Sar</taxon>
        <taxon>Alveolata</taxon>
        <taxon>Ciliophora</taxon>
        <taxon>Intramacronucleata</taxon>
        <taxon>Oligohymenophorea</taxon>
        <taxon>Peniculida</taxon>
        <taxon>Parameciidae</taxon>
        <taxon>Paramecium</taxon>
    </lineage>
</organism>
<dbReference type="KEGG" id="ptm:GSPATT00001224001"/>
<reference evidence="2 3" key="1">
    <citation type="journal article" date="2006" name="Nature">
        <title>Global trends of whole-genome duplications revealed by the ciliate Paramecium tetraurelia.</title>
        <authorList>
            <consortium name="Genoscope"/>
            <person name="Aury J.-M."/>
            <person name="Jaillon O."/>
            <person name="Duret L."/>
            <person name="Noel B."/>
            <person name="Jubin C."/>
            <person name="Porcel B.M."/>
            <person name="Segurens B."/>
            <person name="Daubin V."/>
            <person name="Anthouard V."/>
            <person name="Aiach N."/>
            <person name="Arnaiz O."/>
            <person name="Billaut A."/>
            <person name="Beisson J."/>
            <person name="Blanc I."/>
            <person name="Bouhouche K."/>
            <person name="Camara F."/>
            <person name="Duharcourt S."/>
            <person name="Guigo R."/>
            <person name="Gogendeau D."/>
            <person name="Katinka M."/>
            <person name="Keller A.-M."/>
            <person name="Kissmehl R."/>
            <person name="Klotz C."/>
            <person name="Koll F."/>
            <person name="Le Moue A."/>
            <person name="Lepere C."/>
            <person name="Malinsky S."/>
            <person name="Nowacki M."/>
            <person name="Nowak J.K."/>
            <person name="Plattner H."/>
            <person name="Poulain J."/>
            <person name="Ruiz F."/>
            <person name="Serrano V."/>
            <person name="Zagulski M."/>
            <person name="Dessen P."/>
            <person name="Betermier M."/>
            <person name="Weissenbach J."/>
            <person name="Scarpelli C."/>
            <person name="Schachter V."/>
            <person name="Sperling L."/>
            <person name="Meyer E."/>
            <person name="Cohen J."/>
            <person name="Wincker P."/>
        </authorList>
    </citation>
    <scope>NUCLEOTIDE SEQUENCE [LARGE SCALE GENOMIC DNA]</scope>
    <source>
        <strain evidence="2 3">Stock d4-2</strain>
    </source>
</reference>
<name>A0CW55_PARTE</name>
<dbReference type="GeneID" id="5028204"/>
<dbReference type="EMBL" id="CT868207">
    <property type="protein sequence ID" value="CAK75022.1"/>
    <property type="molecule type" value="Genomic_DNA"/>
</dbReference>
<evidence type="ECO:0000313" key="2">
    <source>
        <dbReference type="EMBL" id="CAK75022.1"/>
    </source>
</evidence>